<evidence type="ECO:0000256" key="1">
    <source>
        <dbReference type="SAM" id="MobiDB-lite"/>
    </source>
</evidence>
<dbReference type="OrthoDB" id="5379362at2"/>
<dbReference type="Pfam" id="PF11306">
    <property type="entry name" value="DUF3108"/>
    <property type="match status" value="1"/>
</dbReference>
<dbReference type="EMBL" id="ANAH02000005">
    <property type="protein sequence ID" value="EPX63685.1"/>
    <property type="molecule type" value="Genomic_DNA"/>
</dbReference>
<gene>
    <name evidence="3" type="ORF">D187_006094</name>
</gene>
<protein>
    <recommendedName>
        <fullName evidence="5">DUF3108 domain-containing protein</fullName>
    </recommendedName>
</protein>
<reference evidence="3" key="1">
    <citation type="submission" date="2013-05" db="EMBL/GenBank/DDBJ databases">
        <title>Genome assembly of Cystobacter fuscus DSM 2262.</title>
        <authorList>
            <person name="Sharma G."/>
            <person name="Khatri I."/>
            <person name="Kaur C."/>
            <person name="Mayilraj S."/>
            <person name="Subramanian S."/>
        </authorList>
    </citation>
    <scope>NUCLEOTIDE SEQUENCE [LARGE SCALE GENOMIC DNA]</scope>
    <source>
        <strain evidence="3">DSM 2262</strain>
    </source>
</reference>
<proteinExistence type="predicted"/>
<name>S9PH81_CYSF2</name>
<dbReference type="Proteomes" id="UP000011682">
    <property type="component" value="Unassembled WGS sequence"/>
</dbReference>
<evidence type="ECO:0000313" key="3">
    <source>
        <dbReference type="EMBL" id="EPX63685.1"/>
    </source>
</evidence>
<accession>S9PH81</accession>
<evidence type="ECO:0000256" key="2">
    <source>
        <dbReference type="SAM" id="SignalP"/>
    </source>
</evidence>
<sequence>MNPMRTALAPLLLCFSSAAWAQLPDTDGPEEHKAQPVTAAPAAPAAPVSVPRCTQVLPQPRNPMAFAPGELLDFDLDAMGATAGKMTMQVQKKQDGVLPVQIKVQTNSFFSKVRRVDATAVSYLHPKTLRSSRYTEDAMENEVRRTVEVAFNPNRRSVRVDYTLKGKKGHNDLTYEHDGLDVAGAIYMLRQLPLKEGLPVCFDVYGVRRMWRMAGTVLKREHVSMPLGEFEAWHLSGTAVRLDKPSQSREVHVWISDDARRLPLAAVGSIDLGAVRATLTSFSRPGEQARQSQGKEALKW</sequence>
<organism evidence="3 4">
    <name type="scientific">Cystobacter fuscus (strain ATCC 25194 / DSM 2262 / NBRC 100088 / M29)</name>
    <dbReference type="NCBI Taxonomy" id="1242864"/>
    <lineage>
        <taxon>Bacteria</taxon>
        <taxon>Pseudomonadati</taxon>
        <taxon>Myxococcota</taxon>
        <taxon>Myxococcia</taxon>
        <taxon>Myxococcales</taxon>
        <taxon>Cystobacterineae</taxon>
        <taxon>Archangiaceae</taxon>
        <taxon>Cystobacter</taxon>
    </lineage>
</organism>
<feature type="compositionally biased region" description="Low complexity" evidence="1">
    <location>
        <begin position="35"/>
        <end position="45"/>
    </location>
</feature>
<feature type="signal peptide" evidence="2">
    <location>
        <begin position="1"/>
        <end position="21"/>
    </location>
</feature>
<feature type="chain" id="PRO_5004554788" description="DUF3108 domain-containing protein" evidence="2">
    <location>
        <begin position="22"/>
        <end position="300"/>
    </location>
</feature>
<evidence type="ECO:0000313" key="4">
    <source>
        <dbReference type="Proteomes" id="UP000011682"/>
    </source>
</evidence>
<dbReference type="RefSeq" id="WP_002625123.1">
    <property type="nucleotide sequence ID" value="NZ_ANAH02000005.1"/>
</dbReference>
<dbReference type="AlphaFoldDB" id="S9PH81"/>
<keyword evidence="4" id="KW-1185">Reference proteome</keyword>
<evidence type="ECO:0008006" key="5">
    <source>
        <dbReference type="Google" id="ProtNLM"/>
    </source>
</evidence>
<comment type="caution">
    <text evidence="3">The sequence shown here is derived from an EMBL/GenBank/DDBJ whole genome shotgun (WGS) entry which is preliminary data.</text>
</comment>
<keyword evidence="2" id="KW-0732">Signal</keyword>
<dbReference type="InterPro" id="IPR021457">
    <property type="entry name" value="DUF3108"/>
</dbReference>
<feature type="region of interest" description="Disordered" evidence="1">
    <location>
        <begin position="24"/>
        <end position="45"/>
    </location>
</feature>